<name>A0A8H3VTU5_9PEZI</name>
<comment type="caution">
    <text evidence="2">The sequence shown here is derived from an EMBL/GenBank/DDBJ whole genome shotgun (WGS) entry which is preliminary data.</text>
</comment>
<evidence type="ECO:0000313" key="3">
    <source>
        <dbReference type="Proteomes" id="UP000434172"/>
    </source>
</evidence>
<organism evidence="2 3">
    <name type="scientific">Colletotrichum asianum</name>
    <dbReference type="NCBI Taxonomy" id="702518"/>
    <lineage>
        <taxon>Eukaryota</taxon>
        <taxon>Fungi</taxon>
        <taxon>Dikarya</taxon>
        <taxon>Ascomycota</taxon>
        <taxon>Pezizomycotina</taxon>
        <taxon>Sordariomycetes</taxon>
        <taxon>Hypocreomycetidae</taxon>
        <taxon>Glomerellales</taxon>
        <taxon>Glomerellaceae</taxon>
        <taxon>Colletotrichum</taxon>
        <taxon>Colletotrichum gloeosporioides species complex</taxon>
    </lineage>
</organism>
<evidence type="ECO:0000313" key="2">
    <source>
        <dbReference type="EMBL" id="KAF0315253.1"/>
    </source>
</evidence>
<proteinExistence type="predicted"/>
<protein>
    <submittedName>
        <fullName evidence="2">Uncharacterized protein</fullName>
    </submittedName>
</protein>
<feature type="chain" id="PRO_5034307854" evidence="1">
    <location>
        <begin position="21"/>
        <end position="87"/>
    </location>
</feature>
<keyword evidence="1" id="KW-0732">Signal</keyword>
<keyword evidence="3" id="KW-1185">Reference proteome</keyword>
<dbReference type="Proteomes" id="UP000434172">
    <property type="component" value="Unassembled WGS sequence"/>
</dbReference>
<evidence type="ECO:0000256" key="1">
    <source>
        <dbReference type="SAM" id="SignalP"/>
    </source>
</evidence>
<feature type="signal peptide" evidence="1">
    <location>
        <begin position="1"/>
        <end position="20"/>
    </location>
</feature>
<dbReference type="OrthoDB" id="4410170at2759"/>
<dbReference type="AlphaFoldDB" id="A0A8H3VTU5"/>
<accession>A0A8H3VTU5</accession>
<gene>
    <name evidence="2" type="ORF">GQ607_017514</name>
</gene>
<reference evidence="2 3" key="1">
    <citation type="submission" date="2019-12" db="EMBL/GenBank/DDBJ databases">
        <title>A genome sequence resource for the geographically widespread anthracnose pathogen Colletotrichum asianum.</title>
        <authorList>
            <person name="Meng Y."/>
        </authorList>
    </citation>
    <scope>NUCLEOTIDE SEQUENCE [LARGE SCALE GENOMIC DNA]</scope>
    <source>
        <strain evidence="2 3">ICMP 18580</strain>
    </source>
</reference>
<sequence>MQFSAIILSAAALLATGTHAWTKDANGVWVANNTYYTIRGSTVHEACTTMNTESVHNNGAFCAYWTNGVGGQFKGKCKHTGNSVLCV</sequence>
<dbReference type="EMBL" id="WOWK01000219">
    <property type="protein sequence ID" value="KAF0315253.1"/>
    <property type="molecule type" value="Genomic_DNA"/>
</dbReference>